<dbReference type="PROSITE" id="PS51192">
    <property type="entry name" value="HELICASE_ATP_BIND_1"/>
    <property type="match status" value="1"/>
</dbReference>
<feature type="region of interest" description="Disordered" evidence="4">
    <location>
        <begin position="131"/>
        <end position="163"/>
    </location>
</feature>
<dbReference type="PANTHER" id="PTHR45629:SF7">
    <property type="entry name" value="DNA EXCISION REPAIR PROTEIN ERCC-6-RELATED"/>
    <property type="match status" value="1"/>
</dbReference>
<dbReference type="FunFam" id="3.40.50.10810:FF:000019">
    <property type="entry name" value="DNA excision repair protein ERCC-6-like 2 isoform X1"/>
    <property type="match status" value="1"/>
</dbReference>
<dbReference type="Pfam" id="PF00271">
    <property type="entry name" value="Helicase_C"/>
    <property type="match status" value="1"/>
</dbReference>
<evidence type="ECO:0000256" key="2">
    <source>
        <dbReference type="ARBA" id="ARBA00022801"/>
    </source>
</evidence>
<dbReference type="InterPro" id="IPR038718">
    <property type="entry name" value="SNF2-like_sf"/>
</dbReference>
<dbReference type="PROSITE" id="PS51194">
    <property type="entry name" value="HELICASE_CTER"/>
    <property type="match status" value="1"/>
</dbReference>
<feature type="domain" description="Helicase ATP-binding" evidence="5">
    <location>
        <begin position="321"/>
        <end position="483"/>
    </location>
</feature>
<dbReference type="InterPro" id="IPR050496">
    <property type="entry name" value="SNF2_RAD54_helicase_repair"/>
</dbReference>
<name>A0A8S1IUT8_9CHLO</name>
<dbReference type="InterPro" id="IPR027417">
    <property type="entry name" value="P-loop_NTPase"/>
</dbReference>
<dbReference type="Proteomes" id="UP000708148">
    <property type="component" value="Unassembled WGS sequence"/>
</dbReference>
<feature type="region of interest" description="Disordered" evidence="4">
    <location>
        <begin position="208"/>
        <end position="248"/>
    </location>
</feature>
<feature type="compositionally biased region" description="Polar residues" evidence="4">
    <location>
        <begin position="131"/>
        <end position="141"/>
    </location>
</feature>
<feature type="region of interest" description="Disordered" evidence="4">
    <location>
        <begin position="1067"/>
        <end position="1107"/>
    </location>
</feature>
<dbReference type="Pfam" id="PF00176">
    <property type="entry name" value="SNF2-rel_dom"/>
    <property type="match status" value="1"/>
</dbReference>
<evidence type="ECO:0000313" key="7">
    <source>
        <dbReference type="EMBL" id="CAD7697565.1"/>
    </source>
</evidence>
<organism evidence="7 8">
    <name type="scientific">Ostreobium quekettii</name>
    <dbReference type="NCBI Taxonomy" id="121088"/>
    <lineage>
        <taxon>Eukaryota</taxon>
        <taxon>Viridiplantae</taxon>
        <taxon>Chlorophyta</taxon>
        <taxon>core chlorophytes</taxon>
        <taxon>Ulvophyceae</taxon>
        <taxon>TCBD clade</taxon>
        <taxon>Bryopsidales</taxon>
        <taxon>Ostreobineae</taxon>
        <taxon>Ostreobiaceae</taxon>
        <taxon>Ostreobium</taxon>
    </lineage>
</organism>
<dbReference type="InterPro" id="IPR001650">
    <property type="entry name" value="Helicase_C-like"/>
</dbReference>
<dbReference type="GO" id="GO:0016787">
    <property type="term" value="F:hydrolase activity"/>
    <property type="evidence" value="ECO:0007669"/>
    <property type="project" value="UniProtKB-KW"/>
</dbReference>
<dbReference type="SMART" id="SM00487">
    <property type="entry name" value="DEXDc"/>
    <property type="match status" value="1"/>
</dbReference>
<dbReference type="EMBL" id="CAJHUC010000675">
    <property type="protein sequence ID" value="CAD7697565.1"/>
    <property type="molecule type" value="Genomic_DNA"/>
</dbReference>
<dbReference type="PANTHER" id="PTHR45629">
    <property type="entry name" value="SNF2/RAD54 FAMILY MEMBER"/>
    <property type="match status" value="1"/>
</dbReference>
<dbReference type="GO" id="GO:0005634">
    <property type="term" value="C:nucleus"/>
    <property type="evidence" value="ECO:0007669"/>
    <property type="project" value="UniProtKB-SubCell"/>
</dbReference>
<feature type="domain" description="Helicase C-terminal" evidence="6">
    <location>
        <begin position="721"/>
        <end position="878"/>
    </location>
</feature>
<dbReference type="CDD" id="cd18793">
    <property type="entry name" value="SF2_C_SNF"/>
    <property type="match status" value="1"/>
</dbReference>
<dbReference type="SMART" id="SM00490">
    <property type="entry name" value="HELICc"/>
    <property type="match status" value="1"/>
</dbReference>
<evidence type="ECO:0000256" key="1">
    <source>
        <dbReference type="ARBA" id="ARBA00004123"/>
    </source>
</evidence>
<keyword evidence="8" id="KW-1185">Reference proteome</keyword>
<dbReference type="Gene3D" id="3.40.50.300">
    <property type="entry name" value="P-loop containing nucleotide triphosphate hydrolases"/>
    <property type="match status" value="1"/>
</dbReference>
<comment type="subcellular location">
    <subcellularLocation>
        <location evidence="1">Nucleus</location>
    </subcellularLocation>
</comment>
<dbReference type="InterPro" id="IPR014001">
    <property type="entry name" value="Helicase_ATP-bd"/>
</dbReference>
<dbReference type="AlphaFoldDB" id="A0A8S1IUT8"/>
<proteinExistence type="predicted"/>
<evidence type="ECO:0000313" key="8">
    <source>
        <dbReference type="Proteomes" id="UP000708148"/>
    </source>
</evidence>
<protein>
    <submittedName>
        <fullName evidence="7">Uncharacterized protein</fullName>
    </submittedName>
</protein>
<dbReference type="InterPro" id="IPR049730">
    <property type="entry name" value="SNF2/RAD54-like_C"/>
</dbReference>
<reference evidence="7" key="1">
    <citation type="submission" date="2020-12" db="EMBL/GenBank/DDBJ databases">
        <authorList>
            <person name="Iha C."/>
        </authorList>
    </citation>
    <scope>NUCLEOTIDE SEQUENCE</scope>
</reference>
<comment type="caution">
    <text evidence="7">The sequence shown here is derived from an EMBL/GenBank/DDBJ whole genome shotgun (WGS) entry which is preliminary data.</text>
</comment>
<feature type="region of interest" description="Disordered" evidence="4">
    <location>
        <begin position="15"/>
        <end position="118"/>
    </location>
</feature>
<dbReference type="SUPFAM" id="SSF52540">
    <property type="entry name" value="P-loop containing nucleoside triphosphate hydrolases"/>
    <property type="match status" value="2"/>
</dbReference>
<keyword evidence="3" id="KW-0539">Nucleus</keyword>
<evidence type="ECO:0000259" key="6">
    <source>
        <dbReference type="PROSITE" id="PS51194"/>
    </source>
</evidence>
<dbReference type="OrthoDB" id="413460at2759"/>
<sequence>MTSWLSRAARKRLESIAEATRSPYGAPEGEGPGPEHAKKRKASIFGPKHEHEAALSGPWRGMVGRAVAEAKPQAPNDVQAEVTESTQVNCRPPEVQTAGEGGEISSHGHQEDSQKQLSHWRRRFLAYNSGTTEHSRLSNAPSLKPKDHGTSGGGSHSPRTEQHREVMGVARSVVDVDICMPQSGDEDSLWDSPKANELKDGMLGDRFEHKRERRKRLTAKGDKRAQAQGCAGPQGGRARSPESGQRRDWGNVLGGISVGCGSPQTEQPWSQLDNPKRPLVVVGDDKGNLLLGEEGSQKLEVPTAINRYLREYQRDGVRFLCRQFFKQQGGILADDMGLGKTIQTIAFIAGLLARDEGDKGPVLVVCPSSLLDNWAREFGTWGSFKLGLCHGTMRESILRDAMSMDIEVVVVSYDIFRLHKEEFYRVPWLAAFFDEVHRLKSGKSQVYAACDGIPTRLRYGLTGTVMQNNFDELFCLMDWAVSGCLGTKKHFREHYAKPVQMGQKADSTDAQRRQAKRRQLKLVQKLTNVMLRRTKHIIAHQLPKKTDSIVFCEMSQVQIRAYQRVINSPDAQLLVHHDEPCTCSSGKPRAKCCHKHAKEKDGGVLWPQLHCCQCHNAYDPISNRDGCRRHKPDGCAAGQESGKGLDCPFCLVFPLLSILRKISNHLELIKVHSRDDKHQIARECKIASMVLGEDAEELGGVEEQQEFLSVSDSTSCGKLAALEQLLVQWHQQHDKVLVFSLSVRLLGIIERVVIRRGYEYTKLSGSTPVKERQSLVDQFNERPSLFVFLVSTTAGGLGLNLTSANRVVIFDPSWNPAHDLQAQDRAFRIGQRRDVTVYRLIAAGTVEELVYTRQIYKQQQSNLVIAGGEERRYFEGVQGVKDMKGELWGVGNLLKLAADSLMTKAVLDGGAHGRRCEIKEVKIEAEAGPGLGSEDRASWGLDDLWGEGRPEDGGLGDLARMLVHGESPDKRAGGPAAEATAASLRGCEAVLYCHQHDDIVGVSKQEDCNGGVVSPPDATGCMSPLADGTDEGSVTLQDCGRPSRAGDAQGATDLGHVDGWAYSLRAKPPSGASAMGPGGRRLISKRVTTRDPPGPRRESDSDHGSTHDLSMLALTSLAAWCGSNPTEMAHRLLDMTQSERRQLMMEYAHDGSNPP</sequence>
<accession>A0A8S1IUT8</accession>
<keyword evidence="2" id="KW-0378">Hydrolase</keyword>
<evidence type="ECO:0000256" key="4">
    <source>
        <dbReference type="SAM" id="MobiDB-lite"/>
    </source>
</evidence>
<evidence type="ECO:0000256" key="3">
    <source>
        <dbReference type="ARBA" id="ARBA00023242"/>
    </source>
</evidence>
<dbReference type="GO" id="GO:0005524">
    <property type="term" value="F:ATP binding"/>
    <property type="evidence" value="ECO:0007669"/>
    <property type="project" value="InterPro"/>
</dbReference>
<evidence type="ECO:0000259" key="5">
    <source>
        <dbReference type="PROSITE" id="PS51192"/>
    </source>
</evidence>
<dbReference type="InterPro" id="IPR000330">
    <property type="entry name" value="SNF2_N"/>
</dbReference>
<dbReference type="Gene3D" id="3.40.50.10810">
    <property type="entry name" value="Tandem AAA-ATPase domain"/>
    <property type="match status" value="1"/>
</dbReference>
<gene>
    <name evidence="7" type="ORF">OSTQU699_LOCUS2926</name>
</gene>
<feature type="compositionally biased region" description="Basic and acidic residues" evidence="4">
    <location>
        <begin position="1093"/>
        <end position="1106"/>
    </location>
</feature>